<feature type="domain" description="RagB/SusD" evidence="6">
    <location>
        <begin position="332"/>
        <end position="516"/>
    </location>
</feature>
<keyword evidence="4" id="KW-0472">Membrane</keyword>
<dbReference type="InterPro" id="IPR033985">
    <property type="entry name" value="SusD-like_N"/>
</dbReference>
<evidence type="ECO:0000256" key="3">
    <source>
        <dbReference type="ARBA" id="ARBA00022729"/>
    </source>
</evidence>
<evidence type="ECO:0000256" key="5">
    <source>
        <dbReference type="ARBA" id="ARBA00023237"/>
    </source>
</evidence>
<dbReference type="InterPro" id="IPR012944">
    <property type="entry name" value="SusD_RagB_dom"/>
</dbReference>
<dbReference type="PROSITE" id="PS51257">
    <property type="entry name" value="PROKAR_LIPOPROTEIN"/>
    <property type="match status" value="1"/>
</dbReference>
<evidence type="ECO:0000256" key="2">
    <source>
        <dbReference type="ARBA" id="ARBA00006275"/>
    </source>
</evidence>
<evidence type="ECO:0000313" key="8">
    <source>
        <dbReference type="EMBL" id="CUO72655.1"/>
    </source>
</evidence>
<name>A0A174HIA1_BACUN</name>
<feature type="domain" description="SusD-like N-terminal" evidence="7">
    <location>
        <begin position="80"/>
        <end position="220"/>
    </location>
</feature>
<evidence type="ECO:0000259" key="7">
    <source>
        <dbReference type="Pfam" id="PF14322"/>
    </source>
</evidence>
<dbReference type="InterPro" id="IPR011990">
    <property type="entry name" value="TPR-like_helical_dom_sf"/>
</dbReference>
<evidence type="ECO:0000256" key="1">
    <source>
        <dbReference type="ARBA" id="ARBA00004442"/>
    </source>
</evidence>
<sequence>MKRISVITCILLIGFMMAGCTDLKEEILNEKDSSDIISDSKNAPMLVAPAYAYLRDLQSRSGVWLVLESVTDEMLFPTRGTDWNNANYRTLFTHEYDSKNTYIKNAWNSFMIGITKCNTALQYLSKLQQTEEVKGYMNEARFIRALCMYHLMDCFGKFPMREYAEIDYSKKPVILERPQAIERIENELLEIIPLLKEKGEVPYGRITRAAAQMLLAKLYLNNQVYTGTAPDFTDGIGKWTETIALCDEIIGSGKYKLADDFWKLYMAFNESYCDQTETILPIIYNMTAGLKGIDWLNITLHYNQTFGTFKGMWNGCCTTPDFLNTWDTTDSRYQDSRLKNQIGFNLGILIGQQYGLNGEKLKDRTGADLVYTPEFSVQNSSEAQGARVVKYAPDPNSTYGNKSENDFQYYRLADVYLMRAEAKMRSNDAKGALSDINAVRRKRSVRPYTLDELTLEKIYNERGYEFYWDGPSRRNDMIRFNKYCQARYEKPASETYKILLPIPLSAMEANPELTQNSDKYE</sequence>
<dbReference type="GO" id="GO:0009279">
    <property type="term" value="C:cell outer membrane"/>
    <property type="evidence" value="ECO:0007669"/>
    <property type="project" value="UniProtKB-SubCell"/>
</dbReference>
<organism evidence="8 9">
    <name type="scientific">Bacteroides uniformis</name>
    <dbReference type="NCBI Taxonomy" id="820"/>
    <lineage>
        <taxon>Bacteria</taxon>
        <taxon>Pseudomonadati</taxon>
        <taxon>Bacteroidota</taxon>
        <taxon>Bacteroidia</taxon>
        <taxon>Bacteroidales</taxon>
        <taxon>Bacteroidaceae</taxon>
        <taxon>Bacteroides</taxon>
    </lineage>
</organism>
<evidence type="ECO:0000313" key="9">
    <source>
        <dbReference type="Proteomes" id="UP000095419"/>
    </source>
</evidence>
<dbReference type="SUPFAM" id="SSF48452">
    <property type="entry name" value="TPR-like"/>
    <property type="match status" value="1"/>
</dbReference>
<reference evidence="8 9" key="1">
    <citation type="submission" date="2015-09" db="EMBL/GenBank/DDBJ databases">
        <authorList>
            <consortium name="Pathogen Informatics"/>
        </authorList>
    </citation>
    <scope>NUCLEOTIDE SEQUENCE [LARGE SCALE GENOMIC DNA]</scope>
    <source>
        <strain evidence="8 9">2789STDY5608791</strain>
    </source>
</reference>
<dbReference type="Pfam" id="PF14322">
    <property type="entry name" value="SusD-like_3"/>
    <property type="match status" value="1"/>
</dbReference>
<accession>A0A174HIA1</accession>
<gene>
    <name evidence="8" type="ORF">ERS417307_02292</name>
</gene>
<protein>
    <submittedName>
        <fullName evidence="8">SusD family</fullName>
    </submittedName>
</protein>
<comment type="subcellular location">
    <subcellularLocation>
        <location evidence="1">Cell outer membrane</location>
    </subcellularLocation>
</comment>
<dbReference type="Proteomes" id="UP000095419">
    <property type="component" value="Unassembled WGS sequence"/>
</dbReference>
<proteinExistence type="inferred from homology"/>
<dbReference type="Gene3D" id="1.25.40.390">
    <property type="match status" value="1"/>
</dbReference>
<keyword evidence="5" id="KW-0998">Cell outer membrane</keyword>
<keyword evidence="3" id="KW-0732">Signal</keyword>
<dbReference type="EMBL" id="CYZF01000006">
    <property type="protein sequence ID" value="CUO72655.1"/>
    <property type="molecule type" value="Genomic_DNA"/>
</dbReference>
<comment type="similarity">
    <text evidence="2">Belongs to the SusD family.</text>
</comment>
<dbReference type="RefSeq" id="WP_057088449.1">
    <property type="nucleotide sequence ID" value="NZ_CYZF01000006.1"/>
</dbReference>
<dbReference type="AlphaFoldDB" id="A0A174HIA1"/>
<dbReference type="Pfam" id="PF07980">
    <property type="entry name" value="SusD_RagB"/>
    <property type="match status" value="1"/>
</dbReference>
<evidence type="ECO:0000259" key="6">
    <source>
        <dbReference type="Pfam" id="PF07980"/>
    </source>
</evidence>
<evidence type="ECO:0000256" key="4">
    <source>
        <dbReference type="ARBA" id="ARBA00023136"/>
    </source>
</evidence>